<comment type="caution">
    <text evidence="1">The sequence shown here is derived from an EMBL/GenBank/DDBJ whole genome shotgun (WGS) entry which is preliminary data.</text>
</comment>
<name>A3IL22_9CHRO</name>
<accession>A3IL22</accession>
<protein>
    <submittedName>
        <fullName evidence="1">Uncharacterized protein</fullName>
    </submittedName>
</protein>
<keyword evidence="2" id="KW-1185">Reference proteome</keyword>
<organism evidence="1 2">
    <name type="scientific">Crocosphaera chwakensis CCY0110</name>
    <dbReference type="NCBI Taxonomy" id="391612"/>
    <lineage>
        <taxon>Bacteria</taxon>
        <taxon>Bacillati</taxon>
        <taxon>Cyanobacteriota</taxon>
        <taxon>Cyanophyceae</taxon>
        <taxon>Oscillatoriophycideae</taxon>
        <taxon>Chroococcales</taxon>
        <taxon>Aphanothecaceae</taxon>
        <taxon>Crocosphaera</taxon>
        <taxon>Crocosphaera chwakensis</taxon>
    </lineage>
</organism>
<proteinExistence type="predicted"/>
<gene>
    <name evidence="1" type="ORF">CY0110_22382</name>
</gene>
<dbReference type="AlphaFoldDB" id="A3IL22"/>
<evidence type="ECO:0000313" key="1">
    <source>
        <dbReference type="EMBL" id="EAZ92891.1"/>
    </source>
</evidence>
<evidence type="ECO:0000313" key="2">
    <source>
        <dbReference type="Proteomes" id="UP000003781"/>
    </source>
</evidence>
<dbReference type="EMBL" id="AAXW01000004">
    <property type="protein sequence ID" value="EAZ92891.1"/>
    <property type="molecule type" value="Genomic_DNA"/>
</dbReference>
<dbReference type="Proteomes" id="UP000003781">
    <property type="component" value="Unassembled WGS sequence"/>
</dbReference>
<sequence length="67" mass="7662">MDTELNSVTALGRQEEANSVFLLKAGGRRQKYIYLLNFLTPFTPILSVKFKEEKQTQNTAKALRNKT</sequence>
<reference evidence="1 2" key="1">
    <citation type="submission" date="2007-03" db="EMBL/GenBank/DDBJ databases">
        <authorList>
            <person name="Stal L."/>
            <person name="Ferriera S."/>
            <person name="Johnson J."/>
            <person name="Kravitz S."/>
            <person name="Beeson K."/>
            <person name="Sutton G."/>
            <person name="Rogers Y.-H."/>
            <person name="Friedman R."/>
            <person name="Frazier M."/>
            <person name="Venter J.C."/>
        </authorList>
    </citation>
    <scope>NUCLEOTIDE SEQUENCE [LARGE SCALE GENOMIC DNA]</scope>
    <source>
        <strain evidence="1 2">CCY0110</strain>
    </source>
</reference>